<feature type="chain" id="PRO_5046098499" evidence="1">
    <location>
        <begin position="21"/>
        <end position="164"/>
    </location>
</feature>
<reference evidence="3" key="1">
    <citation type="submission" date="2025-08" db="UniProtKB">
        <authorList>
            <consortium name="RefSeq"/>
        </authorList>
    </citation>
    <scope>IDENTIFICATION</scope>
</reference>
<protein>
    <submittedName>
        <fullName evidence="3">Phospholipase B1, membrane-associated-like</fullName>
    </submittedName>
</protein>
<dbReference type="InterPro" id="IPR038885">
    <property type="entry name" value="PLB1"/>
</dbReference>
<keyword evidence="2" id="KW-1185">Reference proteome</keyword>
<evidence type="ECO:0000313" key="2">
    <source>
        <dbReference type="Proteomes" id="UP000695022"/>
    </source>
</evidence>
<accession>A0ABM1F311</accession>
<dbReference type="RefSeq" id="XP_014678832.1">
    <property type="nucleotide sequence ID" value="XM_014823346.1"/>
</dbReference>
<name>A0ABM1F311_PRICU</name>
<dbReference type="GeneID" id="106818659"/>
<evidence type="ECO:0000313" key="3">
    <source>
        <dbReference type="RefSeq" id="XP_014678832.1"/>
    </source>
</evidence>
<proteinExistence type="predicted"/>
<organism evidence="2 3">
    <name type="scientific">Priapulus caudatus</name>
    <name type="common">Priapulid worm</name>
    <dbReference type="NCBI Taxonomy" id="37621"/>
    <lineage>
        <taxon>Eukaryota</taxon>
        <taxon>Metazoa</taxon>
        <taxon>Ecdysozoa</taxon>
        <taxon>Scalidophora</taxon>
        <taxon>Priapulida</taxon>
        <taxon>Priapulimorpha</taxon>
        <taxon>Priapulimorphida</taxon>
        <taxon>Priapulidae</taxon>
        <taxon>Priapulus</taxon>
    </lineage>
</organism>
<sequence>MKTAVILLAVACFYVRNAACDVTDDDEHREWLLEEVKHDPRLYELFQSLTLRELTQIHDSPRSQARGYPFRCVVNVSDTVPTSVHKLRPSDINAIAAMGDSLSRGLTGRWQPTLAGRRTNYRGIGMEHIFKAFNPDLKGYSITISDRRHYKTHLNVAVGGKTSQ</sequence>
<dbReference type="PANTHER" id="PTHR21325">
    <property type="entry name" value="PHOSPHOLIPASE B, PLB1"/>
    <property type="match status" value="1"/>
</dbReference>
<feature type="signal peptide" evidence="1">
    <location>
        <begin position="1"/>
        <end position="20"/>
    </location>
</feature>
<gene>
    <name evidence="3" type="primary">LOC106818659</name>
</gene>
<evidence type="ECO:0000256" key="1">
    <source>
        <dbReference type="SAM" id="SignalP"/>
    </source>
</evidence>
<dbReference type="Proteomes" id="UP000695022">
    <property type="component" value="Unplaced"/>
</dbReference>
<keyword evidence="1" id="KW-0732">Signal</keyword>
<dbReference type="PANTHER" id="PTHR21325:SF31">
    <property type="entry name" value="GH22081P-RELATED"/>
    <property type="match status" value="1"/>
</dbReference>